<sequence>MLRNTLASGMLDLRPKGASLNSAPPLRCTSSRAATGTPLCLPSPQSGGLRPVVRRAVKTGWVGARRTGLRLAEDEGGLYEMGVWMADVPCETGFVYEHGYQMGRKPER</sequence>
<organism evidence="1 2">
    <name type="scientific">Pyronema omphalodes (strain CBS 100304)</name>
    <name type="common">Pyronema confluens</name>
    <dbReference type="NCBI Taxonomy" id="1076935"/>
    <lineage>
        <taxon>Eukaryota</taxon>
        <taxon>Fungi</taxon>
        <taxon>Dikarya</taxon>
        <taxon>Ascomycota</taxon>
        <taxon>Pezizomycotina</taxon>
        <taxon>Pezizomycetes</taxon>
        <taxon>Pezizales</taxon>
        <taxon>Pyronemataceae</taxon>
        <taxon>Pyronema</taxon>
    </lineage>
</organism>
<reference evidence="1 2" key="1">
    <citation type="journal article" date="2013" name="PLoS Genet.">
        <title>The genome and development-dependent transcriptomes of Pyronema confluens: a window into fungal evolution.</title>
        <authorList>
            <person name="Traeger S."/>
            <person name="Altegoer F."/>
            <person name="Freitag M."/>
            <person name="Gabaldon T."/>
            <person name="Kempken F."/>
            <person name="Kumar A."/>
            <person name="Marcet-Houben M."/>
            <person name="Poggeler S."/>
            <person name="Stajich J.E."/>
            <person name="Nowrousian M."/>
        </authorList>
    </citation>
    <scope>NUCLEOTIDE SEQUENCE [LARGE SCALE GENOMIC DNA]</scope>
    <source>
        <strain evidence="2">CBS 100304</strain>
        <tissue evidence="1">Vegetative mycelium</tissue>
    </source>
</reference>
<protein>
    <submittedName>
        <fullName evidence="1">Uncharacterized protein</fullName>
    </submittedName>
</protein>
<dbReference type="EMBL" id="HF935799">
    <property type="protein sequence ID" value="CCX32277.1"/>
    <property type="molecule type" value="Genomic_DNA"/>
</dbReference>
<keyword evidence="2" id="KW-1185">Reference proteome</keyword>
<name>U4LL34_PYROM</name>
<proteinExistence type="predicted"/>
<evidence type="ECO:0000313" key="2">
    <source>
        <dbReference type="Proteomes" id="UP000018144"/>
    </source>
</evidence>
<dbReference type="Proteomes" id="UP000018144">
    <property type="component" value="Unassembled WGS sequence"/>
</dbReference>
<gene>
    <name evidence="1" type="ORF">PCON_12897</name>
</gene>
<evidence type="ECO:0000313" key="1">
    <source>
        <dbReference type="EMBL" id="CCX32277.1"/>
    </source>
</evidence>
<dbReference type="AlphaFoldDB" id="U4LL34"/>
<accession>U4LL34</accession>